<organism evidence="2 3">
    <name type="scientific">Acorus calamus</name>
    <name type="common">Sweet flag</name>
    <dbReference type="NCBI Taxonomy" id="4465"/>
    <lineage>
        <taxon>Eukaryota</taxon>
        <taxon>Viridiplantae</taxon>
        <taxon>Streptophyta</taxon>
        <taxon>Embryophyta</taxon>
        <taxon>Tracheophyta</taxon>
        <taxon>Spermatophyta</taxon>
        <taxon>Magnoliopsida</taxon>
        <taxon>Liliopsida</taxon>
        <taxon>Acoraceae</taxon>
        <taxon>Acorus</taxon>
    </lineage>
</organism>
<feature type="transmembrane region" description="Helical" evidence="1">
    <location>
        <begin position="281"/>
        <end position="301"/>
    </location>
</feature>
<evidence type="ECO:0000313" key="2">
    <source>
        <dbReference type="EMBL" id="KAK1296395.1"/>
    </source>
</evidence>
<gene>
    <name evidence="2" type="ORF">QJS10_CPB15g02074</name>
</gene>
<evidence type="ECO:0000313" key="3">
    <source>
        <dbReference type="Proteomes" id="UP001180020"/>
    </source>
</evidence>
<keyword evidence="3" id="KW-1185">Reference proteome</keyword>
<keyword evidence="1" id="KW-0472">Membrane</keyword>
<keyword evidence="1" id="KW-0812">Transmembrane</keyword>
<reference evidence="2" key="1">
    <citation type="journal article" date="2023" name="Nat. Commun.">
        <title>Diploid and tetraploid genomes of Acorus and the evolution of monocots.</title>
        <authorList>
            <person name="Ma L."/>
            <person name="Liu K.W."/>
            <person name="Li Z."/>
            <person name="Hsiao Y.Y."/>
            <person name="Qi Y."/>
            <person name="Fu T."/>
            <person name="Tang G.D."/>
            <person name="Zhang D."/>
            <person name="Sun W.H."/>
            <person name="Liu D.K."/>
            <person name="Li Y."/>
            <person name="Chen G.Z."/>
            <person name="Liu X.D."/>
            <person name="Liao X.Y."/>
            <person name="Jiang Y.T."/>
            <person name="Yu X."/>
            <person name="Hao Y."/>
            <person name="Huang J."/>
            <person name="Zhao X.W."/>
            <person name="Ke S."/>
            <person name="Chen Y.Y."/>
            <person name="Wu W.L."/>
            <person name="Hsu J.L."/>
            <person name="Lin Y.F."/>
            <person name="Huang M.D."/>
            <person name="Li C.Y."/>
            <person name="Huang L."/>
            <person name="Wang Z.W."/>
            <person name="Zhao X."/>
            <person name="Zhong W.Y."/>
            <person name="Peng D.H."/>
            <person name="Ahmad S."/>
            <person name="Lan S."/>
            <person name="Zhang J.S."/>
            <person name="Tsai W.C."/>
            <person name="Van de Peer Y."/>
            <person name="Liu Z.J."/>
        </authorList>
    </citation>
    <scope>NUCLEOTIDE SEQUENCE</scope>
    <source>
        <strain evidence="2">CP</strain>
    </source>
</reference>
<dbReference type="AlphaFoldDB" id="A0AAV9D5B6"/>
<dbReference type="EMBL" id="JAUJYO010000015">
    <property type="protein sequence ID" value="KAK1296395.1"/>
    <property type="molecule type" value="Genomic_DNA"/>
</dbReference>
<evidence type="ECO:0000256" key="1">
    <source>
        <dbReference type="SAM" id="Phobius"/>
    </source>
</evidence>
<protein>
    <submittedName>
        <fullName evidence="2">Uncharacterized protein</fullName>
    </submittedName>
</protein>
<dbReference type="Proteomes" id="UP001180020">
    <property type="component" value="Unassembled WGS sequence"/>
</dbReference>
<name>A0AAV9D5B6_ACOCL</name>
<proteinExistence type="predicted"/>
<sequence>MPELVILNEEKLHKLASLIYLQEAQAIQNIKFKSEPELAKYLRDCKSGYDSALSLLNAASESQQKWKDDQTRSPIAHDLFDYVVVSLNYGLQTVKNYTLRINYLNKITDHSKTLMKALDELDPENQTDVESLAKDVALYKNAMIEYSKKYQSPASKNYSKWIKDTGLTFPDLVNRYQMELDFDGLFTDLLDKEKLEVYVKIIEVSGRGKIAVEGLSNAFEVLGMAVQVLTAGLMVWEIFSSDHVLQTVTRDAVVAVASAGGEMLGEVVAAAVSTIMVGVEAAPLFVLLAGVVTSIVGAFFLGEFAGWLIDLIFGSGGTAPLSTDGHRCYVSPMPDGEVLARQIAHQDN</sequence>
<reference evidence="2" key="2">
    <citation type="submission" date="2023-06" db="EMBL/GenBank/DDBJ databases">
        <authorList>
            <person name="Ma L."/>
            <person name="Liu K.-W."/>
            <person name="Li Z."/>
            <person name="Hsiao Y.-Y."/>
            <person name="Qi Y."/>
            <person name="Fu T."/>
            <person name="Tang G."/>
            <person name="Zhang D."/>
            <person name="Sun W.-H."/>
            <person name="Liu D.-K."/>
            <person name="Li Y."/>
            <person name="Chen G.-Z."/>
            <person name="Liu X.-D."/>
            <person name="Liao X.-Y."/>
            <person name="Jiang Y.-T."/>
            <person name="Yu X."/>
            <person name="Hao Y."/>
            <person name="Huang J."/>
            <person name="Zhao X.-W."/>
            <person name="Ke S."/>
            <person name="Chen Y.-Y."/>
            <person name="Wu W.-L."/>
            <person name="Hsu J.-L."/>
            <person name="Lin Y.-F."/>
            <person name="Huang M.-D."/>
            <person name="Li C.-Y."/>
            <person name="Huang L."/>
            <person name="Wang Z.-W."/>
            <person name="Zhao X."/>
            <person name="Zhong W.-Y."/>
            <person name="Peng D.-H."/>
            <person name="Ahmad S."/>
            <person name="Lan S."/>
            <person name="Zhang J.-S."/>
            <person name="Tsai W.-C."/>
            <person name="Van De Peer Y."/>
            <person name="Liu Z.-J."/>
        </authorList>
    </citation>
    <scope>NUCLEOTIDE SEQUENCE</scope>
    <source>
        <strain evidence="2">CP</strain>
        <tissue evidence="2">Leaves</tissue>
    </source>
</reference>
<keyword evidence="1" id="KW-1133">Transmembrane helix</keyword>
<comment type="caution">
    <text evidence="2">The sequence shown here is derived from an EMBL/GenBank/DDBJ whole genome shotgun (WGS) entry which is preliminary data.</text>
</comment>
<accession>A0AAV9D5B6</accession>